<dbReference type="GO" id="GO:0003700">
    <property type="term" value="F:DNA-binding transcription factor activity"/>
    <property type="evidence" value="ECO:0007669"/>
    <property type="project" value="InterPro"/>
</dbReference>
<keyword evidence="1" id="KW-0812">Transmembrane</keyword>
<evidence type="ECO:0000313" key="3">
    <source>
        <dbReference type="EMBL" id="SIN82218.1"/>
    </source>
</evidence>
<feature type="domain" description="HTH araC/xylS-type" evidence="2">
    <location>
        <begin position="112"/>
        <end position="220"/>
    </location>
</feature>
<dbReference type="OrthoDB" id="5295174at2"/>
<dbReference type="GO" id="GO:0043565">
    <property type="term" value="F:sequence-specific DNA binding"/>
    <property type="evidence" value="ECO:0007669"/>
    <property type="project" value="InterPro"/>
</dbReference>
<protein>
    <recommendedName>
        <fullName evidence="2">HTH araC/xylS-type domain-containing protein</fullName>
    </recommendedName>
</protein>
<proteinExistence type="predicted"/>
<dbReference type="PROSITE" id="PS01124">
    <property type="entry name" value="HTH_ARAC_FAMILY_2"/>
    <property type="match status" value="1"/>
</dbReference>
<feature type="transmembrane region" description="Helical" evidence="1">
    <location>
        <begin position="33"/>
        <end position="54"/>
    </location>
</feature>
<accession>A0A1N6EGR4</accession>
<evidence type="ECO:0000313" key="4">
    <source>
        <dbReference type="Proteomes" id="UP000184782"/>
    </source>
</evidence>
<organism evidence="3 4">
    <name type="scientific">Chryseobacterium scophthalmum</name>
    <dbReference type="NCBI Taxonomy" id="59733"/>
    <lineage>
        <taxon>Bacteria</taxon>
        <taxon>Pseudomonadati</taxon>
        <taxon>Bacteroidota</taxon>
        <taxon>Flavobacteriia</taxon>
        <taxon>Flavobacteriales</taxon>
        <taxon>Weeksellaceae</taxon>
        <taxon>Chryseobacterium group</taxon>
        <taxon>Chryseobacterium</taxon>
    </lineage>
</organism>
<keyword evidence="4" id="KW-1185">Reference proteome</keyword>
<dbReference type="AlphaFoldDB" id="A0A1N6EGR4"/>
<dbReference type="RefSeq" id="WP_143747508.1">
    <property type="nucleotide sequence ID" value="NZ_FSRQ01000001.1"/>
</dbReference>
<dbReference type="Gene3D" id="1.10.10.60">
    <property type="entry name" value="Homeodomain-like"/>
    <property type="match status" value="1"/>
</dbReference>
<evidence type="ECO:0000256" key="1">
    <source>
        <dbReference type="SAM" id="Phobius"/>
    </source>
</evidence>
<gene>
    <name evidence="3" type="ORF">SAMN05421769_0340</name>
</gene>
<keyword evidence="1" id="KW-0472">Membrane</keyword>
<sequence>MTGIYSIFHAGLLHGQDNNVFGFVESFSLAQKYALHQFQINGFLALTAGIFIVNKRRNFILRKRYRKLVNNLSNDYKKKVQKESRDSSVSKPVDNLLIQNDFQKMYATSMEKRILEGLNHFKQSEKFLDKETSLETLLNDLNIEFKYLQEVIMKHESVSAELYLHRLRIDFIIKKLFNHPKYRDYKSADLGSMCGYHSAGEFESYFQKSCKISLIYFLEQLKKDHHKKYTNKSKAA</sequence>
<keyword evidence="1" id="KW-1133">Transmembrane helix</keyword>
<evidence type="ECO:0000259" key="2">
    <source>
        <dbReference type="PROSITE" id="PS01124"/>
    </source>
</evidence>
<dbReference type="STRING" id="59733.SAMN05421769_0340"/>
<reference evidence="4" key="1">
    <citation type="submission" date="2016-12" db="EMBL/GenBank/DDBJ databases">
        <authorList>
            <person name="Varghese N."/>
            <person name="Submissions S."/>
        </authorList>
    </citation>
    <scope>NUCLEOTIDE SEQUENCE [LARGE SCALE GENOMIC DNA]</scope>
    <source>
        <strain evidence="4">DSM 16779</strain>
    </source>
</reference>
<dbReference type="EMBL" id="FSRQ01000001">
    <property type="protein sequence ID" value="SIN82218.1"/>
    <property type="molecule type" value="Genomic_DNA"/>
</dbReference>
<name>A0A1N6EGR4_9FLAO</name>
<dbReference type="Proteomes" id="UP000184782">
    <property type="component" value="Unassembled WGS sequence"/>
</dbReference>
<dbReference type="InterPro" id="IPR018060">
    <property type="entry name" value="HTH_AraC"/>
</dbReference>